<feature type="transmembrane region" description="Helical" evidence="7">
    <location>
        <begin position="15"/>
        <end position="32"/>
    </location>
</feature>
<evidence type="ECO:0000256" key="4">
    <source>
        <dbReference type="ARBA" id="ARBA00022989"/>
    </source>
</evidence>
<keyword evidence="4 7" id="KW-1133">Transmembrane helix</keyword>
<evidence type="ECO:0000256" key="1">
    <source>
        <dbReference type="ARBA" id="ARBA00004651"/>
    </source>
</evidence>
<reference evidence="9" key="1">
    <citation type="submission" date="2021-01" db="EMBL/GenBank/DDBJ databases">
        <authorList>
            <person name="Corre E."/>
            <person name="Pelletier E."/>
            <person name="Niang G."/>
            <person name="Scheremetjew M."/>
            <person name="Finn R."/>
            <person name="Kale V."/>
            <person name="Holt S."/>
            <person name="Cochrane G."/>
            <person name="Meng A."/>
            <person name="Brown T."/>
            <person name="Cohen L."/>
        </authorList>
    </citation>
    <scope>NUCLEOTIDE SEQUENCE</scope>
    <source>
        <strain evidence="9">CCMP3303</strain>
    </source>
</reference>
<gene>
    <name evidence="9" type="ORF">MPOL1434_LOCUS7703</name>
</gene>
<evidence type="ECO:0000256" key="2">
    <source>
        <dbReference type="ARBA" id="ARBA00022475"/>
    </source>
</evidence>
<evidence type="ECO:0000313" key="9">
    <source>
        <dbReference type="EMBL" id="CAD8373908.1"/>
    </source>
</evidence>
<accession>A0A7S0AUM1</accession>
<keyword evidence="2" id="KW-1003">Cell membrane</keyword>
<dbReference type="PANTHER" id="PTHR33778">
    <property type="entry name" value="PROTEIN MGTC"/>
    <property type="match status" value="1"/>
</dbReference>
<feature type="transmembrane region" description="Helical" evidence="7">
    <location>
        <begin position="129"/>
        <end position="150"/>
    </location>
</feature>
<comment type="subcellular location">
    <subcellularLocation>
        <location evidence="1">Cell membrane</location>
        <topology evidence="1">Multi-pass membrane protein</topology>
    </subcellularLocation>
</comment>
<evidence type="ECO:0000256" key="5">
    <source>
        <dbReference type="ARBA" id="ARBA00023136"/>
    </source>
</evidence>
<name>A0A7S0AUM1_9STRA</name>
<feature type="transmembrane region" description="Helical" evidence="7">
    <location>
        <begin position="44"/>
        <end position="62"/>
    </location>
</feature>
<dbReference type="InterPro" id="IPR049177">
    <property type="entry name" value="MgtC_SapB_SrpB_YhiD_N"/>
</dbReference>
<organism evidence="9">
    <name type="scientific">Minutocellus polymorphus</name>
    <dbReference type="NCBI Taxonomy" id="265543"/>
    <lineage>
        <taxon>Eukaryota</taxon>
        <taxon>Sar</taxon>
        <taxon>Stramenopiles</taxon>
        <taxon>Ochrophyta</taxon>
        <taxon>Bacillariophyta</taxon>
        <taxon>Mediophyceae</taxon>
        <taxon>Cymatosirophycidae</taxon>
        <taxon>Cymatosirales</taxon>
        <taxon>Cymatosiraceae</taxon>
        <taxon>Minutocellus</taxon>
    </lineage>
</organism>
<evidence type="ECO:0000256" key="6">
    <source>
        <dbReference type="SAM" id="MobiDB-lite"/>
    </source>
</evidence>
<dbReference type="AlphaFoldDB" id="A0A7S0AUM1"/>
<dbReference type="InterPro" id="IPR003416">
    <property type="entry name" value="MgtC/SapB/SrpB/YhiD_fam"/>
</dbReference>
<dbReference type="GO" id="GO:0005886">
    <property type="term" value="C:plasma membrane"/>
    <property type="evidence" value="ECO:0007669"/>
    <property type="project" value="UniProtKB-SubCell"/>
</dbReference>
<keyword evidence="3 7" id="KW-0812">Transmembrane</keyword>
<keyword evidence="5 7" id="KW-0472">Membrane</keyword>
<feature type="transmembrane region" description="Helical" evidence="7">
    <location>
        <begin position="103"/>
        <end position="123"/>
    </location>
</feature>
<feature type="compositionally biased region" description="Polar residues" evidence="6">
    <location>
        <begin position="232"/>
        <end position="241"/>
    </location>
</feature>
<evidence type="ECO:0000256" key="7">
    <source>
        <dbReference type="SAM" id="Phobius"/>
    </source>
</evidence>
<feature type="compositionally biased region" description="Acidic residues" evidence="6">
    <location>
        <begin position="178"/>
        <end position="199"/>
    </location>
</feature>
<feature type="domain" description="MgtC/SapB/SrpB/YhiD N-terminal" evidence="8">
    <location>
        <begin position="22"/>
        <end position="136"/>
    </location>
</feature>
<dbReference type="EMBL" id="HBEJ01013093">
    <property type="protein sequence ID" value="CAD8373908.1"/>
    <property type="molecule type" value="Transcribed_RNA"/>
</dbReference>
<dbReference type="PANTHER" id="PTHR33778:SF1">
    <property type="entry name" value="MAGNESIUM TRANSPORTER YHID-RELATED"/>
    <property type="match status" value="1"/>
</dbReference>
<feature type="transmembrane region" description="Helical" evidence="7">
    <location>
        <begin position="74"/>
        <end position="91"/>
    </location>
</feature>
<dbReference type="PRINTS" id="PR01837">
    <property type="entry name" value="MGTCSAPBPROT"/>
</dbReference>
<evidence type="ECO:0000256" key="3">
    <source>
        <dbReference type="ARBA" id="ARBA00022692"/>
    </source>
</evidence>
<feature type="region of interest" description="Disordered" evidence="6">
    <location>
        <begin position="168"/>
        <end position="251"/>
    </location>
</feature>
<feature type="compositionally biased region" description="Low complexity" evidence="6">
    <location>
        <begin position="220"/>
        <end position="231"/>
    </location>
</feature>
<sequence>MSTTPPFPFLNEWDIIGRIFGAAGLASLIGFEREAKNKPANVRMHILVGAGAATFVGVALLNSTAWQSGDINRVPAGVASGVGFLGAGTIFKIDDKVKGLTTAAGIWMVAAIGYSIGAGYWFLGIFATLLVLVVQFGFLFFLSPHFWADLKEKYRVTYKMESADVETEGADLVTGNEGQEEDDPLMGAEGDVDENDDVNVVDAEQGDSLSRVGSRLQQRSAAGSAKKNSGSFPGSTASVESSGRPVVFDRN</sequence>
<dbReference type="Pfam" id="PF02308">
    <property type="entry name" value="MgtC"/>
    <property type="match status" value="1"/>
</dbReference>
<evidence type="ECO:0000259" key="8">
    <source>
        <dbReference type="Pfam" id="PF02308"/>
    </source>
</evidence>
<proteinExistence type="predicted"/>
<protein>
    <recommendedName>
        <fullName evidence="8">MgtC/SapB/SrpB/YhiD N-terminal domain-containing protein</fullName>
    </recommendedName>
</protein>